<evidence type="ECO:0000313" key="9">
    <source>
        <dbReference type="EMBL" id="MFJ5446096.1"/>
    </source>
</evidence>
<keyword evidence="1" id="KW-0285">Flavoprotein</keyword>
<evidence type="ECO:0000256" key="2">
    <source>
        <dbReference type="ARBA" id="ARBA00022714"/>
    </source>
</evidence>
<name>A0ABW8GL36_9PROT</name>
<keyword evidence="6" id="KW-0411">Iron-sulfur</keyword>
<dbReference type="Proteomes" id="UP001617669">
    <property type="component" value="Unassembled WGS sequence"/>
</dbReference>
<evidence type="ECO:0000256" key="4">
    <source>
        <dbReference type="ARBA" id="ARBA00023002"/>
    </source>
</evidence>
<dbReference type="Pfam" id="PF22290">
    <property type="entry name" value="DmmA-like_N"/>
    <property type="match status" value="1"/>
</dbReference>
<sequence length="198" mass="21898">MEHGYWIRSKPVYSSLAWQYQAQAHVVLAQGEAGRAVLRLFQQRPPEQAVTVFYLPVEGADYTVSIQAVAGASMQVFNTEAALWAAFDAMLSQAYMGTRLYAAGDEEFLWQASTLAASHGVLNADIMREQPASLSRPVYCVHCKTITPHVTTNIAVCSGCQRHLFVRDHFSRRLGAYMGLMVDAEQPGQVPAAEEIYP</sequence>
<dbReference type="InterPro" id="IPR054582">
    <property type="entry name" value="DmmA-like_N"/>
</dbReference>
<keyword evidence="10" id="KW-1185">Reference proteome</keyword>
<evidence type="ECO:0000256" key="1">
    <source>
        <dbReference type="ARBA" id="ARBA00022630"/>
    </source>
</evidence>
<keyword evidence="5" id="KW-0408">Iron</keyword>
<feature type="domain" description="Dimethylamine monooxygenase subunit DmmA-like C-terminal" evidence="7">
    <location>
        <begin position="138"/>
        <end position="179"/>
    </location>
</feature>
<protein>
    <submittedName>
        <fullName evidence="9">Dimethylamine monooxygenase subunit DmmA family protein</fullName>
    </submittedName>
</protein>
<keyword evidence="9" id="KW-0503">Monooxygenase</keyword>
<proteinExistence type="predicted"/>
<comment type="caution">
    <text evidence="9">The sequence shown here is derived from an EMBL/GenBank/DDBJ whole genome shotgun (WGS) entry which is preliminary data.</text>
</comment>
<keyword evidence="4" id="KW-0560">Oxidoreductase</keyword>
<dbReference type="NCBIfam" id="NF041259">
    <property type="entry name" value="mono_DmmA_fam"/>
    <property type="match status" value="1"/>
</dbReference>
<dbReference type="Pfam" id="PF22289">
    <property type="entry name" value="DmmA-like_C"/>
    <property type="match status" value="1"/>
</dbReference>
<reference evidence="9 10" key="1">
    <citation type="submission" date="2024-11" db="EMBL/GenBank/DDBJ databases">
        <authorList>
            <person name="Kaparullina E.N."/>
            <person name="Delegan Y.A."/>
            <person name="Doronina N.V."/>
        </authorList>
    </citation>
    <scope>NUCLEOTIDE SEQUENCE [LARGE SCALE GENOMIC DNA]</scope>
    <source>
        <strain evidence="9 10">7sh_L</strain>
    </source>
</reference>
<evidence type="ECO:0000313" key="10">
    <source>
        <dbReference type="Proteomes" id="UP001617669"/>
    </source>
</evidence>
<evidence type="ECO:0000256" key="6">
    <source>
        <dbReference type="ARBA" id="ARBA00023014"/>
    </source>
</evidence>
<feature type="domain" description="Dimethylamine monooxygenase subunit DmmA-like N-terminal" evidence="8">
    <location>
        <begin position="5"/>
        <end position="126"/>
    </location>
</feature>
<organism evidence="9 10">
    <name type="scientific">Methylobacillus methanolivorans</name>
    <dbReference type="NCBI Taxonomy" id="1848927"/>
    <lineage>
        <taxon>Bacteria</taxon>
        <taxon>Pseudomonadati</taxon>
        <taxon>Pseudomonadota</taxon>
        <taxon>Betaproteobacteria</taxon>
        <taxon>Nitrosomonadales</taxon>
        <taxon>Methylophilaceae</taxon>
        <taxon>Methylobacillus</taxon>
    </lineage>
</organism>
<dbReference type="GO" id="GO:0004497">
    <property type="term" value="F:monooxygenase activity"/>
    <property type="evidence" value="ECO:0007669"/>
    <property type="project" value="UniProtKB-KW"/>
</dbReference>
<gene>
    <name evidence="9" type="ORF">ACIKP9_07635</name>
</gene>
<keyword evidence="3" id="KW-0479">Metal-binding</keyword>
<evidence type="ECO:0000256" key="5">
    <source>
        <dbReference type="ARBA" id="ARBA00023004"/>
    </source>
</evidence>
<dbReference type="RefSeq" id="WP_400881171.1">
    <property type="nucleotide sequence ID" value="NZ_JBIWXY010000001.1"/>
</dbReference>
<dbReference type="EMBL" id="JBIWXY010000001">
    <property type="protein sequence ID" value="MFJ5446096.1"/>
    <property type="molecule type" value="Genomic_DNA"/>
</dbReference>
<dbReference type="InterPro" id="IPR048037">
    <property type="entry name" value="DmmA-like_C"/>
</dbReference>
<accession>A0ABW8GL36</accession>
<evidence type="ECO:0000259" key="8">
    <source>
        <dbReference type="Pfam" id="PF22290"/>
    </source>
</evidence>
<evidence type="ECO:0000256" key="3">
    <source>
        <dbReference type="ARBA" id="ARBA00022723"/>
    </source>
</evidence>
<keyword evidence="2" id="KW-0001">2Fe-2S</keyword>
<evidence type="ECO:0000259" key="7">
    <source>
        <dbReference type="Pfam" id="PF22289"/>
    </source>
</evidence>